<keyword evidence="8" id="KW-1185">Reference proteome</keyword>
<dbReference type="PRINTS" id="PR00973">
    <property type="entry name" value="RIBOSOMALS17"/>
</dbReference>
<dbReference type="OrthoDB" id="9811714at2"/>
<dbReference type="InterPro" id="IPR012340">
    <property type="entry name" value="NA-bd_OB-fold"/>
</dbReference>
<keyword evidence="2 6" id="KW-0699">rRNA-binding</keyword>
<keyword evidence="3 6" id="KW-0694">RNA-binding</keyword>
<reference evidence="9" key="1">
    <citation type="journal article" date="1993" name="Biochemistry">
        <title>Ribosomal protein S17: characterization of the three-dimensional structure by 1H and 15N NMR.</title>
        <authorList>
            <person name="Golden B.L."/>
            <person name="Hoffman D.W."/>
            <person name="Ramakrishnan V."/>
            <person name="White S.W."/>
        </authorList>
    </citation>
    <scope>NUCLEOTIDE SEQUENCE</scope>
</reference>
<dbReference type="RefSeq" id="WP_028309886.1">
    <property type="nucleotide sequence ID" value="NZ_AXWS01000002.1"/>
</dbReference>
<dbReference type="InterPro" id="IPR019984">
    <property type="entry name" value="Ribosomal_uS17_bact/chlr"/>
</dbReference>
<dbReference type="InterPro" id="IPR000266">
    <property type="entry name" value="Ribosomal_uS17"/>
</dbReference>
<accession>A0A8B6X0I5</accession>
<dbReference type="Proteomes" id="UP000675920">
    <property type="component" value="Unplaced"/>
</dbReference>
<evidence type="ECO:0000256" key="6">
    <source>
        <dbReference type="HAMAP-Rule" id="MF_01345"/>
    </source>
</evidence>
<dbReference type="GO" id="GO:0006412">
    <property type="term" value="P:translation"/>
    <property type="evidence" value="ECO:0007669"/>
    <property type="project" value="UniProtKB-UniRule"/>
</dbReference>
<evidence type="ECO:0000256" key="5">
    <source>
        <dbReference type="ARBA" id="ARBA00023274"/>
    </source>
</evidence>
<dbReference type="Gene3D" id="2.40.50.140">
    <property type="entry name" value="Nucleic acid-binding proteins"/>
    <property type="match status" value="1"/>
</dbReference>
<evidence type="ECO:0000256" key="1">
    <source>
        <dbReference type="ARBA" id="ARBA00010254"/>
    </source>
</evidence>
<dbReference type="NCBIfam" id="NF004123">
    <property type="entry name" value="PRK05610.1"/>
    <property type="match status" value="1"/>
</dbReference>
<reference evidence="9" key="2">
    <citation type="journal article" date="1996" name="Biochemistry">
        <title>Solution structure of prokaryotic ribosomal protein S17 by high-resolution NMR spectroscopy.</title>
        <authorList>
            <person name="Jaishree T.N."/>
            <person name="Ramakrishnan V."/>
            <person name="White S.W."/>
        </authorList>
    </citation>
    <scope>NUCLEOTIDE SEQUENCE</scope>
</reference>
<dbReference type="NCBIfam" id="TIGR03635">
    <property type="entry name" value="uS17_bact"/>
    <property type="match status" value="1"/>
</dbReference>
<dbReference type="SUPFAM" id="SSF50249">
    <property type="entry name" value="Nucleic acid-binding proteins"/>
    <property type="match status" value="1"/>
</dbReference>
<dbReference type="Pfam" id="PF00366">
    <property type="entry name" value="Ribosomal_S17"/>
    <property type="match status" value="1"/>
</dbReference>
<name>A0A8B6X0I5_9BURK</name>
<sequence>MNTETKSTLRRVLQGRVVSDKMNKTVVVLVETRVKHPLYGKFIKRSKKYHAHDEAGDCHTGDTVEISESRPISKTKSWVVTRRIAQAQVV</sequence>
<keyword evidence="4 6" id="KW-0689">Ribosomal protein</keyword>
<evidence type="ECO:0000256" key="2">
    <source>
        <dbReference type="ARBA" id="ARBA00022730"/>
    </source>
</evidence>
<evidence type="ECO:0000313" key="8">
    <source>
        <dbReference type="Proteomes" id="UP000675920"/>
    </source>
</evidence>
<organism evidence="8 9">
    <name type="scientific">Derxia gummosa DSM 723</name>
    <dbReference type="NCBI Taxonomy" id="1121388"/>
    <lineage>
        <taxon>Bacteria</taxon>
        <taxon>Pseudomonadati</taxon>
        <taxon>Pseudomonadota</taxon>
        <taxon>Betaproteobacteria</taxon>
        <taxon>Burkholderiales</taxon>
        <taxon>Alcaligenaceae</taxon>
        <taxon>Derxia</taxon>
    </lineage>
</organism>
<dbReference type="HAMAP" id="MF_01345_B">
    <property type="entry name" value="Ribosomal_uS17_B"/>
    <property type="match status" value="1"/>
</dbReference>
<dbReference type="InterPro" id="IPR019979">
    <property type="entry name" value="Ribosomal_uS17_CS"/>
</dbReference>
<comment type="function">
    <text evidence="6">One of the primary rRNA binding proteins, it binds specifically to the 5'-end of 16S ribosomal RNA.</text>
</comment>
<evidence type="ECO:0000256" key="4">
    <source>
        <dbReference type="ARBA" id="ARBA00022980"/>
    </source>
</evidence>
<dbReference type="PROSITE" id="PS00056">
    <property type="entry name" value="RIBOSOMAL_S17"/>
    <property type="match status" value="1"/>
</dbReference>
<reference evidence="9" key="3">
    <citation type="journal article" date="1999" name="Eur. J. Biochem.">
        <title>Ribosomal gene disruption in the extreme thermophile Thermus thermophilus HB8. Generation of a mutant lacking ribosomal protein S17.</title>
        <authorList>
            <person name="Simitsopoulou M."/>
            <person name="Avila H."/>
            <person name="Franceschi F."/>
        </authorList>
    </citation>
    <scope>NUCLEOTIDE SEQUENCE</scope>
</reference>
<dbReference type="CDD" id="cd00364">
    <property type="entry name" value="Ribosomal_uS17"/>
    <property type="match status" value="1"/>
</dbReference>
<dbReference type="GO" id="GO:0022627">
    <property type="term" value="C:cytosolic small ribosomal subunit"/>
    <property type="evidence" value="ECO:0007669"/>
    <property type="project" value="UniProtKB-UniRule"/>
</dbReference>
<dbReference type="GO" id="GO:0019843">
    <property type="term" value="F:rRNA binding"/>
    <property type="evidence" value="ECO:0007669"/>
    <property type="project" value="UniProtKB-UniRule"/>
</dbReference>
<comment type="similarity">
    <text evidence="1 6 7">Belongs to the universal ribosomal protein uS17 family.</text>
</comment>
<dbReference type="GO" id="GO:0003735">
    <property type="term" value="F:structural constituent of ribosome"/>
    <property type="evidence" value="ECO:0007669"/>
    <property type="project" value="UniProtKB-UniRule"/>
</dbReference>
<dbReference type="PANTHER" id="PTHR10744">
    <property type="entry name" value="40S RIBOSOMAL PROTEIN S11 FAMILY MEMBER"/>
    <property type="match status" value="1"/>
</dbReference>
<dbReference type="PANTHER" id="PTHR10744:SF1">
    <property type="entry name" value="SMALL RIBOSOMAL SUBUNIT PROTEIN US17M"/>
    <property type="match status" value="1"/>
</dbReference>
<protein>
    <recommendedName>
        <fullName evidence="6">Small ribosomal subunit protein uS17</fullName>
    </recommendedName>
</protein>
<gene>
    <name evidence="6 9" type="primary">rpsQ</name>
</gene>
<reference evidence="9" key="4">
    <citation type="submission" date="2025-08" db="UniProtKB">
        <authorList>
            <consortium name="RefSeq"/>
        </authorList>
    </citation>
    <scope>IDENTIFICATION</scope>
</reference>
<proteinExistence type="inferred from homology"/>
<keyword evidence="5 6" id="KW-0687">Ribonucleoprotein</keyword>
<evidence type="ECO:0000256" key="7">
    <source>
        <dbReference type="RuleBase" id="RU003872"/>
    </source>
</evidence>
<dbReference type="AlphaFoldDB" id="A0A8B6X0I5"/>
<evidence type="ECO:0000256" key="3">
    <source>
        <dbReference type="ARBA" id="ARBA00022884"/>
    </source>
</evidence>
<evidence type="ECO:0000313" key="9">
    <source>
        <dbReference type="RefSeq" id="WP_028309886.1"/>
    </source>
</evidence>
<comment type="subunit">
    <text evidence="6">Part of the 30S ribosomal subunit.</text>
</comment>